<feature type="transmembrane region" description="Helical" evidence="8">
    <location>
        <begin position="12"/>
        <end position="28"/>
    </location>
</feature>
<dbReference type="InterPro" id="IPR004761">
    <property type="entry name" value="Spore_GerAB"/>
</dbReference>
<protein>
    <submittedName>
        <fullName evidence="9">GerAB/ArcD/ProY family transporter</fullName>
    </submittedName>
</protein>
<dbReference type="EMBL" id="WEID01000065">
    <property type="protein sequence ID" value="KAB8131766.1"/>
    <property type="molecule type" value="Genomic_DNA"/>
</dbReference>
<dbReference type="NCBIfam" id="TIGR00912">
    <property type="entry name" value="2A0309"/>
    <property type="match status" value="1"/>
</dbReference>
<proteinExistence type="inferred from homology"/>
<keyword evidence="3" id="KW-0813">Transport</keyword>
<feature type="transmembrane region" description="Helical" evidence="8">
    <location>
        <begin position="220"/>
        <end position="243"/>
    </location>
</feature>
<name>A0A7C8GSK0_9BACI</name>
<feature type="transmembrane region" description="Helical" evidence="8">
    <location>
        <begin position="341"/>
        <end position="361"/>
    </location>
</feature>
<evidence type="ECO:0000256" key="5">
    <source>
        <dbReference type="ARBA" id="ARBA00022692"/>
    </source>
</evidence>
<gene>
    <name evidence="9" type="ORF">F9U64_12945</name>
</gene>
<keyword evidence="5 8" id="KW-0812">Transmembrane</keyword>
<feature type="transmembrane region" description="Helical" evidence="8">
    <location>
        <begin position="147"/>
        <end position="167"/>
    </location>
</feature>
<dbReference type="PANTHER" id="PTHR34975:SF2">
    <property type="entry name" value="SPORE GERMINATION PROTEIN A2"/>
    <property type="match status" value="1"/>
</dbReference>
<comment type="caution">
    <text evidence="9">The sequence shown here is derived from an EMBL/GenBank/DDBJ whole genome shotgun (WGS) entry which is preliminary data.</text>
</comment>
<keyword evidence="6 8" id="KW-1133">Transmembrane helix</keyword>
<feature type="transmembrane region" description="Helical" evidence="8">
    <location>
        <begin position="90"/>
        <end position="111"/>
    </location>
</feature>
<dbReference type="RefSeq" id="WP_153404115.1">
    <property type="nucleotide sequence ID" value="NZ_ML762432.1"/>
</dbReference>
<accession>A0A7C8GSK0</accession>
<evidence type="ECO:0000313" key="9">
    <source>
        <dbReference type="EMBL" id="KAB8131766.1"/>
    </source>
</evidence>
<comment type="subcellular location">
    <subcellularLocation>
        <location evidence="1">Membrane</location>
        <topology evidence="1">Multi-pass membrane protein</topology>
    </subcellularLocation>
</comment>
<feature type="transmembrane region" description="Helical" evidence="8">
    <location>
        <begin position="187"/>
        <end position="208"/>
    </location>
</feature>
<dbReference type="Pfam" id="PF03845">
    <property type="entry name" value="Spore_permease"/>
    <property type="match status" value="1"/>
</dbReference>
<feature type="transmembrane region" description="Helical" evidence="8">
    <location>
        <begin position="272"/>
        <end position="291"/>
    </location>
</feature>
<evidence type="ECO:0000256" key="2">
    <source>
        <dbReference type="ARBA" id="ARBA00007998"/>
    </source>
</evidence>
<organism evidence="9 10">
    <name type="scientific">Gracilibacillus oryzae</name>
    <dbReference type="NCBI Taxonomy" id="1672701"/>
    <lineage>
        <taxon>Bacteria</taxon>
        <taxon>Bacillati</taxon>
        <taxon>Bacillota</taxon>
        <taxon>Bacilli</taxon>
        <taxon>Bacillales</taxon>
        <taxon>Bacillaceae</taxon>
        <taxon>Gracilibacillus</taxon>
    </lineage>
</organism>
<keyword evidence="10" id="KW-1185">Reference proteome</keyword>
<evidence type="ECO:0000256" key="6">
    <source>
        <dbReference type="ARBA" id="ARBA00022989"/>
    </source>
</evidence>
<comment type="similarity">
    <text evidence="2">Belongs to the amino acid-polyamine-organocation (APC) superfamily. Spore germination protein (SGP) (TC 2.A.3.9) family.</text>
</comment>
<evidence type="ECO:0000256" key="3">
    <source>
        <dbReference type="ARBA" id="ARBA00022448"/>
    </source>
</evidence>
<feature type="transmembrane region" description="Helical" evidence="8">
    <location>
        <begin position="303"/>
        <end position="329"/>
    </location>
</feature>
<dbReference type="OrthoDB" id="2380240at2"/>
<dbReference type="AlphaFoldDB" id="A0A7C8GSK0"/>
<feature type="transmembrane region" description="Helical" evidence="8">
    <location>
        <begin position="123"/>
        <end position="140"/>
    </location>
</feature>
<feature type="transmembrane region" description="Helical" evidence="8">
    <location>
        <begin position="48"/>
        <end position="69"/>
    </location>
</feature>
<dbReference type="PANTHER" id="PTHR34975">
    <property type="entry name" value="SPORE GERMINATION PROTEIN A2"/>
    <property type="match status" value="1"/>
</dbReference>
<dbReference type="GO" id="GO:0016020">
    <property type="term" value="C:membrane"/>
    <property type="evidence" value="ECO:0007669"/>
    <property type="project" value="UniProtKB-SubCell"/>
</dbReference>
<dbReference type="Proteomes" id="UP000480246">
    <property type="component" value="Unassembled WGS sequence"/>
</dbReference>
<evidence type="ECO:0000256" key="8">
    <source>
        <dbReference type="SAM" id="Phobius"/>
    </source>
</evidence>
<sequence>MNTQQQKPDISQMVSPFLIFFILFSSQMGEGILSFGRKITKIAGYDSWISVLITGFLVTLVIIVIWRLIPPHEDLIDIHQTLFGKIIGNLLSFLFGIYLLVISMFVLRSYVEIIQVWFFPDLSLLWFYFIIYLLIVYIVLGGFRIIVGFAFFSAWIPLSLLFTVYTPFKTGHIENLLPILSTDYLNIIKAVEPIVSSFLGVELILLFAPFIRQFHKSRKWAISANIYTTLLYLLIIIADFFYFSENQIQQLTWPALHVWKIVSLPFIERFEYVGISLHFGSIIATTGLYFWGSVQSFHRLTKFSFRGISIISAISGVACMFVLSDYLIVEKLSALLTKAGMYLLFLYIPFLYICHIIHTGVKKRLES</sequence>
<evidence type="ECO:0000313" key="10">
    <source>
        <dbReference type="Proteomes" id="UP000480246"/>
    </source>
</evidence>
<keyword evidence="4" id="KW-0309">Germination</keyword>
<reference evidence="9 10" key="1">
    <citation type="submission" date="2019-10" db="EMBL/GenBank/DDBJ databases">
        <title>Gracilibacillus sp. nov. isolated from rice seeds.</title>
        <authorList>
            <person name="He S."/>
        </authorList>
    </citation>
    <scope>NUCLEOTIDE SEQUENCE [LARGE SCALE GENOMIC DNA]</scope>
    <source>
        <strain evidence="9 10">TD8</strain>
    </source>
</reference>
<keyword evidence="7 8" id="KW-0472">Membrane</keyword>
<evidence type="ECO:0000256" key="1">
    <source>
        <dbReference type="ARBA" id="ARBA00004141"/>
    </source>
</evidence>
<evidence type="ECO:0000256" key="7">
    <source>
        <dbReference type="ARBA" id="ARBA00023136"/>
    </source>
</evidence>
<dbReference type="GO" id="GO:0009847">
    <property type="term" value="P:spore germination"/>
    <property type="evidence" value="ECO:0007669"/>
    <property type="project" value="InterPro"/>
</dbReference>
<evidence type="ECO:0000256" key="4">
    <source>
        <dbReference type="ARBA" id="ARBA00022544"/>
    </source>
</evidence>